<feature type="region of interest" description="Disordered" evidence="1">
    <location>
        <begin position="49"/>
        <end position="70"/>
    </location>
</feature>
<comment type="caution">
    <text evidence="2">The sequence shown here is derived from an EMBL/GenBank/DDBJ whole genome shotgun (WGS) entry which is preliminary data.</text>
</comment>
<evidence type="ECO:0000313" key="2">
    <source>
        <dbReference type="EMBL" id="GIY02709.1"/>
    </source>
</evidence>
<sequence length="129" mass="13805">MKSTKIPLFTSFDTELLLTGSISHAASGAPTHLYGPAGMYCGEQKILFQEHSRETSPQGHRNSLSPHPGLVEDFSQMAIVNQISGGRPTLHGKTGVSSRKTPGPRKTLKESGVPDRLELPLDMIPDAAG</sequence>
<feature type="compositionally biased region" description="Basic and acidic residues" evidence="1">
    <location>
        <begin position="107"/>
        <end position="119"/>
    </location>
</feature>
<protein>
    <submittedName>
        <fullName evidence="2">Uncharacterized protein</fullName>
    </submittedName>
</protein>
<feature type="region of interest" description="Disordered" evidence="1">
    <location>
        <begin position="85"/>
        <end position="129"/>
    </location>
</feature>
<accession>A0AAV4Q2N5</accession>
<keyword evidence="3" id="KW-1185">Reference proteome</keyword>
<gene>
    <name evidence="2" type="ORF">CEXT_111741</name>
</gene>
<reference evidence="2 3" key="1">
    <citation type="submission" date="2021-06" db="EMBL/GenBank/DDBJ databases">
        <title>Caerostris extrusa draft genome.</title>
        <authorList>
            <person name="Kono N."/>
            <person name="Arakawa K."/>
        </authorList>
    </citation>
    <scope>NUCLEOTIDE SEQUENCE [LARGE SCALE GENOMIC DNA]</scope>
</reference>
<proteinExistence type="predicted"/>
<evidence type="ECO:0000313" key="3">
    <source>
        <dbReference type="Proteomes" id="UP001054945"/>
    </source>
</evidence>
<evidence type="ECO:0000256" key="1">
    <source>
        <dbReference type="SAM" id="MobiDB-lite"/>
    </source>
</evidence>
<organism evidence="2 3">
    <name type="scientific">Caerostris extrusa</name>
    <name type="common">Bark spider</name>
    <name type="synonym">Caerostris bankana</name>
    <dbReference type="NCBI Taxonomy" id="172846"/>
    <lineage>
        <taxon>Eukaryota</taxon>
        <taxon>Metazoa</taxon>
        <taxon>Ecdysozoa</taxon>
        <taxon>Arthropoda</taxon>
        <taxon>Chelicerata</taxon>
        <taxon>Arachnida</taxon>
        <taxon>Araneae</taxon>
        <taxon>Araneomorphae</taxon>
        <taxon>Entelegynae</taxon>
        <taxon>Araneoidea</taxon>
        <taxon>Araneidae</taxon>
        <taxon>Caerostris</taxon>
    </lineage>
</organism>
<dbReference type="Proteomes" id="UP001054945">
    <property type="component" value="Unassembled WGS sequence"/>
</dbReference>
<name>A0AAV4Q2N5_CAEEX</name>
<dbReference type="AlphaFoldDB" id="A0AAV4Q2N5"/>
<dbReference type="EMBL" id="BPLR01005485">
    <property type="protein sequence ID" value="GIY02709.1"/>
    <property type="molecule type" value="Genomic_DNA"/>
</dbReference>
<feature type="compositionally biased region" description="Polar residues" evidence="1">
    <location>
        <begin position="55"/>
        <end position="65"/>
    </location>
</feature>